<dbReference type="Proteomes" id="UP000653305">
    <property type="component" value="Unassembled WGS sequence"/>
</dbReference>
<protein>
    <recommendedName>
        <fullName evidence="6">S-protein homolog</fullName>
    </recommendedName>
</protein>
<feature type="signal peptide" evidence="6">
    <location>
        <begin position="1"/>
        <end position="23"/>
    </location>
</feature>
<sequence length="135" mass="15850">MSYTIEPLLQFLVISFLLLQAKGCWIGVEKSFFVLSKLPANSPPLRIRCQSGDRDLGSHRLATDHAFSYKFCSNFRTLYFCHVYWNGKDKAFDVFRHNWTDQRCADAVCYWEVRSDGIYRSDNFPPKTITKAYDW</sequence>
<dbReference type="GO" id="GO:0060320">
    <property type="term" value="P:rejection of self pollen"/>
    <property type="evidence" value="ECO:0007669"/>
    <property type="project" value="UniProtKB-KW"/>
</dbReference>
<comment type="subcellular location">
    <subcellularLocation>
        <location evidence="1 6">Secreted</location>
    </subcellularLocation>
</comment>
<dbReference type="InterPro" id="IPR010264">
    <property type="entry name" value="Self-incomp_S1"/>
</dbReference>
<proteinExistence type="inferred from homology"/>
<evidence type="ECO:0000313" key="8">
    <source>
        <dbReference type="Proteomes" id="UP000653305"/>
    </source>
</evidence>
<evidence type="ECO:0000256" key="3">
    <source>
        <dbReference type="ARBA" id="ARBA00022471"/>
    </source>
</evidence>
<keyword evidence="5 6" id="KW-0732">Signal</keyword>
<evidence type="ECO:0000256" key="4">
    <source>
        <dbReference type="ARBA" id="ARBA00022525"/>
    </source>
</evidence>
<keyword evidence="3 6" id="KW-0713">Self-incompatibility</keyword>
<evidence type="ECO:0000256" key="2">
    <source>
        <dbReference type="ARBA" id="ARBA00005581"/>
    </source>
</evidence>
<evidence type="ECO:0000256" key="6">
    <source>
        <dbReference type="RuleBase" id="RU367044"/>
    </source>
</evidence>
<dbReference type="EMBL" id="BMAC01001185">
    <property type="protein sequence ID" value="GFQ06211.1"/>
    <property type="molecule type" value="Genomic_DNA"/>
</dbReference>
<comment type="similarity">
    <text evidence="2 6">Belongs to the plant self-incompatibility (S1) protein family.</text>
</comment>
<accession>A0A830D242</accession>
<gene>
    <name evidence="7" type="ORF">PHJA_002765100</name>
</gene>
<name>A0A830D242_9LAMI</name>
<dbReference type="Pfam" id="PF05938">
    <property type="entry name" value="Self-incomp_S1"/>
    <property type="match status" value="1"/>
</dbReference>
<organism evidence="7 8">
    <name type="scientific">Phtheirospermum japonicum</name>
    <dbReference type="NCBI Taxonomy" id="374723"/>
    <lineage>
        <taxon>Eukaryota</taxon>
        <taxon>Viridiplantae</taxon>
        <taxon>Streptophyta</taxon>
        <taxon>Embryophyta</taxon>
        <taxon>Tracheophyta</taxon>
        <taxon>Spermatophyta</taxon>
        <taxon>Magnoliopsida</taxon>
        <taxon>eudicotyledons</taxon>
        <taxon>Gunneridae</taxon>
        <taxon>Pentapetalae</taxon>
        <taxon>asterids</taxon>
        <taxon>lamiids</taxon>
        <taxon>Lamiales</taxon>
        <taxon>Orobanchaceae</taxon>
        <taxon>Orobanchaceae incertae sedis</taxon>
        <taxon>Phtheirospermum</taxon>
    </lineage>
</organism>
<dbReference type="PANTHER" id="PTHR31232:SF61">
    <property type="entry name" value="S-PROTEIN HOMOLOG"/>
    <property type="match status" value="1"/>
</dbReference>
<feature type="chain" id="PRO_5033104633" description="S-protein homolog" evidence="6">
    <location>
        <begin position="24"/>
        <end position="135"/>
    </location>
</feature>
<dbReference type="PANTHER" id="PTHR31232">
    <property type="match status" value="1"/>
</dbReference>
<reference evidence="7" key="1">
    <citation type="submission" date="2020-07" db="EMBL/GenBank/DDBJ databases">
        <title>Ethylene signaling mediates host invasion by parasitic plants.</title>
        <authorList>
            <person name="Yoshida S."/>
        </authorList>
    </citation>
    <scope>NUCLEOTIDE SEQUENCE</scope>
    <source>
        <strain evidence="7">Okayama</strain>
    </source>
</reference>
<comment type="caution">
    <text evidence="7">The sequence shown here is derived from an EMBL/GenBank/DDBJ whole genome shotgun (WGS) entry which is preliminary data.</text>
</comment>
<evidence type="ECO:0000256" key="1">
    <source>
        <dbReference type="ARBA" id="ARBA00004613"/>
    </source>
</evidence>
<evidence type="ECO:0000313" key="7">
    <source>
        <dbReference type="EMBL" id="GFQ06211.1"/>
    </source>
</evidence>
<keyword evidence="4 6" id="KW-0964">Secreted</keyword>
<evidence type="ECO:0000256" key="5">
    <source>
        <dbReference type="ARBA" id="ARBA00022729"/>
    </source>
</evidence>
<dbReference type="GO" id="GO:0005576">
    <property type="term" value="C:extracellular region"/>
    <property type="evidence" value="ECO:0007669"/>
    <property type="project" value="UniProtKB-SubCell"/>
</dbReference>
<keyword evidence="8" id="KW-1185">Reference proteome</keyword>
<dbReference type="OrthoDB" id="1848419at2759"/>
<dbReference type="AlphaFoldDB" id="A0A830D242"/>